<dbReference type="EnsemblMetazoa" id="HelroT159956">
    <property type="protein sequence ID" value="HelroP159956"/>
    <property type="gene ID" value="HelroG159956"/>
</dbReference>
<evidence type="ECO:0000256" key="1">
    <source>
        <dbReference type="SAM" id="MobiDB-lite"/>
    </source>
</evidence>
<reference evidence="7" key="1">
    <citation type="submission" date="2012-12" db="EMBL/GenBank/DDBJ databases">
        <authorList>
            <person name="Hellsten U."/>
            <person name="Grimwood J."/>
            <person name="Chapman J.A."/>
            <person name="Shapiro H."/>
            <person name="Aerts A."/>
            <person name="Otillar R.P."/>
            <person name="Terry A.Y."/>
            <person name="Boore J.L."/>
            <person name="Simakov O."/>
            <person name="Marletaz F."/>
            <person name="Cho S.-J."/>
            <person name="Edsinger-Gonzales E."/>
            <person name="Havlak P."/>
            <person name="Kuo D.-H."/>
            <person name="Larsson T."/>
            <person name="Lv J."/>
            <person name="Arendt D."/>
            <person name="Savage R."/>
            <person name="Osoegawa K."/>
            <person name="de Jong P."/>
            <person name="Lindberg D.R."/>
            <person name="Seaver E.C."/>
            <person name="Weisblat D.A."/>
            <person name="Putnam N.H."/>
            <person name="Grigoriev I.V."/>
            <person name="Rokhsar D.S."/>
        </authorList>
    </citation>
    <scope>NUCLEOTIDE SEQUENCE</scope>
</reference>
<feature type="region of interest" description="Disordered" evidence="1">
    <location>
        <begin position="492"/>
        <end position="513"/>
    </location>
</feature>
<dbReference type="PANTHER" id="PTHR44303:SF2">
    <property type="entry name" value="DNAJ HOMOLOG SUBFAMILY C MEMBER 16"/>
    <property type="match status" value="1"/>
</dbReference>
<dbReference type="OMA" id="PVTPWNG"/>
<dbReference type="EMBL" id="KB096324">
    <property type="protein sequence ID" value="ESO05876.1"/>
    <property type="molecule type" value="Genomic_DNA"/>
</dbReference>
<gene>
    <name evidence="6" type="primary">20198514</name>
    <name evidence="5" type="ORF">HELRODRAFT_159956</name>
</gene>
<sequence length="626" mass="72913">MILFLFLIFPYFCHPVFCSEDFYEVLGVNKKSSADEIKKAFKFLAKEHHSIKYRKTLYSHNLAMLNLAYQTLSDEKKRSLYDVFKVSSVDLDLFLSGNVSLEGDSFQLQTSNKRGPVEFKIIGVTTEVYDKEIKSSSHKQPYLIFVSSRQCEDCDLMVQLWHEWCRKLFKDGVKCGVMIKDDEVTLMRRLRAPSSSSTSSSSSSSSPPSLVGIIRGKSKWLTSFPESYEELISFAVQLFPEDLVMEVNDLTHLTYFQRCIDDKNNVIMLLFVNGLNPPLSFYTSLFNTRSHVSGAFVQIKNLCVILLTNKRLELHDHLSTFKQYSDNYLHRDRVRFAYLLEETQRTFVQLLTWGRSYYNETANSLKVVIMWRKDAKTLNYDLLEDGWFGRVSNQLRARRKLNQHLEWLLTNPTTLANVVELRGEIVNEHLKNIWYRVGMRLQQWNDGIVDFFLGIDDATYMMMLKTLVIIFLFGLGIGYLVHREYQMVQSQSSSSSSSSSSSLARPDRQKNGMKEDRPTIYIYLLGSENYHQLLVESASNMRLILLLVDKNSKDRLVQYFGSYLQPYARSSAFRFAILDLNNYFGWYKQLLDITMRVSEHYNMLKRNMNNINVKNCLGQLVFILRN</sequence>
<dbReference type="GeneID" id="20198514"/>
<dbReference type="EMBL" id="AMQM01000446">
    <property type="status" value="NOT_ANNOTATED_CDS"/>
    <property type="molecule type" value="Genomic_DNA"/>
</dbReference>
<proteinExistence type="predicted"/>
<keyword evidence="2" id="KW-0812">Transmembrane</keyword>
<dbReference type="HOGENOM" id="CLU_436991_0_0_1"/>
<feature type="transmembrane region" description="Helical" evidence="2">
    <location>
        <begin position="460"/>
        <end position="481"/>
    </location>
</feature>
<feature type="compositionally biased region" description="Low complexity" evidence="1">
    <location>
        <begin position="492"/>
        <end position="502"/>
    </location>
</feature>
<dbReference type="InterPro" id="IPR001623">
    <property type="entry name" value="DnaJ_domain"/>
</dbReference>
<dbReference type="Gene3D" id="1.10.287.110">
    <property type="entry name" value="DnaJ domain"/>
    <property type="match status" value="1"/>
</dbReference>
<evidence type="ECO:0000256" key="2">
    <source>
        <dbReference type="SAM" id="Phobius"/>
    </source>
</evidence>
<feature type="signal peptide" evidence="3">
    <location>
        <begin position="1"/>
        <end position="18"/>
    </location>
</feature>
<dbReference type="eggNOG" id="KOG0714">
    <property type="taxonomic scope" value="Eukaryota"/>
</dbReference>
<dbReference type="InParanoid" id="T1EPL4"/>
<reference evidence="5 7" key="2">
    <citation type="journal article" date="2013" name="Nature">
        <title>Insights into bilaterian evolution from three spiralian genomes.</title>
        <authorList>
            <person name="Simakov O."/>
            <person name="Marletaz F."/>
            <person name="Cho S.J."/>
            <person name="Edsinger-Gonzales E."/>
            <person name="Havlak P."/>
            <person name="Hellsten U."/>
            <person name="Kuo D.H."/>
            <person name="Larsson T."/>
            <person name="Lv J."/>
            <person name="Arendt D."/>
            <person name="Savage R."/>
            <person name="Osoegawa K."/>
            <person name="de Jong P."/>
            <person name="Grimwood J."/>
            <person name="Chapman J.A."/>
            <person name="Shapiro H."/>
            <person name="Aerts A."/>
            <person name="Otillar R.P."/>
            <person name="Terry A.Y."/>
            <person name="Boore J.L."/>
            <person name="Grigoriev I.V."/>
            <person name="Lindberg D.R."/>
            <person name="Seaver E.C."/>
            <person name="Weisblat D.A."/>
            <person name="Putnam N.H."/>
            <person name="Rokhsar D.S."/>
        </authorList>
    </citation>
    <scope>NUCLEOTIDE SEQUENCE</scope>
</reference>
<dbReference type="CTD" id="20198514"/>
<dbReference type="KEGG" id="hro:HELRODRAFT_159956"/>
<accession>T1EPL4</accession>
<dbReference type="PRINTS" id="PR00625">
    <property type="entry name" value="JDOMAIN"/>
</dbReference>
<dbReference type="PROSITE" id="PS50076">
    <property type="entry name" value="DNAJ_2"/>
    <property type="match status" value="1"/>
</dbReference>
<feature type="domain" description="J" evidence="4">
    <location>
        <begin position="21"/>
        <end position="85"/>
    </location>
</feature>
<dbReference type="SMART" id="SM00271">
    <property type="entry name" value="DnaJ"/>
    <property type="match status" value="1"/>
</dbReference>
<dbReference type="SUPFAM" id="SSF46565">
    <property type="entry name" value="Chaperone J-domain"/>
    <property type="match status" value="1"/>
</dbReference>
<keyword evidence="7" id="KW-1185">Reference proteome</keyword>
<keyword evidence="2" id="KW-0472">Membrane</keyword>
<dbReference type="Pfam" id="PF00226">
    <property type="entry name" value="DnaJ"/>
    <property type="match status" value="1"/>
</dbReference>
<evidence type="ECO:0000256" key="3">
    <source>
        <dbReference type="SAM" id="SignalP"/>
    </source>
</evidence>
<name>T1EPL4_HELRO</name>
<dbReference type="InterPro" id="IPR036869">
    <property type="entry name" value="J_dom_sf"/>
</dbReference>
<dbReference type="InterPro" id="IPR052448">
    <property type="entry name" value="DnaJ_C16_autophagy_reg"/>
</dbReference>
<dbReference type="OrthoDB" id="10065037at2759"/>
<feature type="chain" id="PRO_5010979930" description="J domain-containing protein" evidence="3">
    <location>
        <begin position="19"/>
        <end position="626"/>
    </location>
</feature>
<evidence type="ECO:0000259" key="4">
    <source>
        <dbReference type="PROSITE" id="PS50076"/>
    </source>
</evidence>
<dbReference type="PANTHER" id="PTHR44303">
    <property type="entry name" value="DNAJ HOMOLOG SUBFAMILY C MEMBER 16"/>
    <property type="match status" value="1"/>
</dbReference>
<dbReference type="RefSeq" id="XP_009015244.1">
    <property type="nucleotide sequence ID" value="XM_009016996.1"/>
</dbReference>
<keyword evidence="2" id="KW-1133">Transmembrane helix</keyword>
<protein>
    <recommendedName>
        <fullName evidence="4">J domain-containing protein</fullName>
    </recommendedName>
</protein>
<reference evidence="6" key="3">
    <citation type="submission" date="2015-06" db="UniProtKB">
        <authorList>
            <consortium name="EnsemblMetazoa"/>
        </authorList>
    </citation>
    <scope>IDENTIFICATION</scope>
</reference>
<dbReference type="AlphaFoldDB" id="T1EPL4"/>
<evidence type="ECO:0000313" key="5">
    <source>
        <dbReference type="EMBL" id="ESO05876.1"/>
    </source>
</evidence>
<keyword evidence="3" id="KW-0732">Signal</keyword>
<dbReference type="Proteomes" id="UP000015101">
    <property type="component" value="Unassembled WGS sequence"/>
</dbReference>
<evidence type="ECO:0000313" key="6">
    <source>
        <dbReference type="EnsemblMetazoa" id="HelroP159956"/>
    </source>
</evidence>
<dbReference type="STRING" id="6412.T1EPL4"/>
<organism evidence="6 7">
    <name type="scientific">Helobdella robusta</name>
    <name type="common">Californian leech</name>
    <dbReference type="NCBI Taxonomy" id="6412"/>
    <lineage>
        <taxon>Eukaryota</taxon>
        <taxon>Metazoa</taxon>
        <taxon>Spiralia</taxon>
        <taxon>Lophotrochozoa</taxon>
        <taxon>Annelida</taxon>
        <taxon>Clitellata</taxon>
        <taxon>Hirudinea</taxon>
        <taxon>Rhynchobdellida</taxon>
        <taxon>Glossiphoniidae</taxon>
        <taxon>Helobdella</taxon>
    </lineage>
</organism>
<evidence type="ECO:0000313" key="7">
    <source>
        <dbReference type="Proteomes" id="UP000015101"/>
    </source>
</evidence>
<dbReference type="CDD" id="cd06257">
    <property type="entry name" value="DnaJ"/>
    <property type="match status" value="1"/>
</dbReference>